<evidence type="ECO:0000313" key="6">
    <source>
        <dbReference type="Proteomes" id="UP000224871"/>
    </source>
</evidence>
<gene>
    <name evidence="3" type="ORF">Xinn_02877</name>
    <name evidence="4" type="ORF">XIS1_840052</name>
</gene>
<dbReference type="Proteomes" id="UP000224871">
    <property type="component" value="Unassembled WGS sequence"/>
</dbReference>
<dbReference type="InterPro" id="IPR018873">
    <property type="entry name" value="KilA-N_DNA-bd_domain"/>
</dbReference>
<evidence type="ECO:0000313" key="4">
    <source>
        <dbReference type="EMBL" id="SIP74783.1"/>
    </source>
</evidence>
<dbReference type="Pfam" id="PF10543">
    <property type="entry name" value="ORF6N"/>
    <property type="match status" value="1"/>
</dbReference>
<reference evidence="4" key="1">
    <citation type="submission" date="2016-12" db="EMBL/GenBank/DDBJ databases">
        <authorList>
            <person name="Song W.-J."/>
            <person name="Kurnit D.M."/>
        </authorList>
    </citation>
    <scope>NUCLEOTIDE SEQUENCE [LARGE SCALE GENOMIC DNA]</scope>
    <source>
        <strain evidence="4">HGB1681</strain>
    </source>
</reference>
<feature type="domain" description="KilA-N DNA-binding" evidence="2">
    <location>
        <begin position="16"/>
        <end position="104"/>
    </location>
</feature>
<reference evidence="5" key="2">
    <citation type="submission" date="2016-12" db="EMBL/GenBank/DDBJ databases">
        <authorList>
            <person name="Gaudriault S."/>
        </authorList>
    </citation>
    <scope>NUCLEOTIDE SEQUENCE [LARGE SCALE GENOMIC DNA]</scope>
    <source>
        <strain evidence="5">HGB1681 (deposited as PTA-6826 in the American Type Culture Collection)</strain>
    </source>
</reference>
<sequence length="290" mass="34159">MSKKNELAPISAKELQVVEYRGQRVVTTEQLAAGYNTDKDNIQKNYKRNESRFHEGKHYFLLEGDELRDFRTIMNQQTISPVVNKHTTRLYLWTERGAANHSKMLETDQAWNYFDDLTEFYFTRRDNLTTEAELLSNPAKLRSMLSVYAENVERLEGENKTLNATVDSLEKHFTKGLTLPAFCKGLNGVNTAKMMWWAMERNWLYNEQRDPEKKPRWRVASYARDRYLTEDENEIKPHGQDPFITRTAVLLEKGCHRLYALYMKGELPMKKSWNGEYHHDKAIYTPEVKS</sequence>
<dbReference type="Proteomes" id="UP000196435">
    <property type="component" value="Unassembled WGS sequence"/>
</dbReference>
<dbReference type="RefSeq" id="WP_086954108.1">
    <property type="nucleotide sequence ID" value="NZ_CAWNQC010000236.1"/>
</dbReference>
<evidence type="ECO:0000313" key="3">
    <source>
        <dbReference type="EMBL" id="PHM31331.1"/>
    </source>
</evidence>
<dbReference type="EMBL" id="FTLG01000230">
    <property type="protein sequence ID" value="SIP74783.1"/>
    <property type="molecule type" value="Genomic_DNA"/>
</dbReference>
<dbReference type="EMBL" id="NIBU01000039">
    <property type="protein sequence ID" value="PHM31331.1"/>
    <property type="molecule type" value="Genomic_DNA"/>
</dbReference>
<reference evidence="3 6" key="3">
    <citation type="journal article" date="2017" name="Nat. Microbiol.">
        <title>Natural product diversity associated with the nematode symbionts Photorhabdus and Xenorhabdus.</title>
        <authorList>
            <person name="Tobias N.J."/>
            <person name="Wolff H."/>
            <person name="Djahanschiri B."/>
            <person name="Grundmann F."/>
            <person name="Kronenwerth M."/>
            <person name="Shi Y.M."/>
            <person name="Simonyi S."/>
            <person name="Grun P."/>
            <person name="Shapiro-Ilan D."/>
            <person name="Pidot S.J."/>
            <person name="Stinear T.P."/>
            <person name="Ebersberger I."/>
            <person name="Bode H.B."/>
        </authorList>
    </citation>
    <scope>NUCLEOTIDE SEQUENCE [LARGE SCALE GENOMIC DNA]</scope>
    <source>
        <strain evidence="3 6">DSM 16336</strain>
    </source>
</reference>
<keyword evidence="1" id="KW-0175">Coiled coil</keyword>
<evidence type="ECO:0000313" key="5">
    <source>
        <dbReference type="Proteomes" id="UP000196435"/>
    </source>
</evidence>
<dbReference type="AlphaFoldDB" id="A0A1N6N0Y2"/>
<keyword evidence="6" id="KW-1185">Reference proteome</keyword>
<proteinExistence type="predicted"/>
<accession>A0A1N6N0Y2</accession>
<feature type="coiled-coil region" evidence="1">
    <location>
        <begin position="145"/>
        <end position="172"/>
    </location>
</feature>
<evidence type="ECO:0000259" key="2">
    <source>
        <dbReference type="Pfam" id="PF10543"/>
    </source>
</evidence>
<dbReference type="OrthoDB" id="5574448at2"/>
<evidence type="ECO:0000256" key="1">
    <source>
        <dbReference type="SAM" id="Coils"/>
    </source>
</evidence>
<protein>
    <submittedName>
        <fullName evidence="3">Antirepressor</fullName>
    </submittedName>
</protein>
<organism evidence="4 5">
    <name type="scientific">Xenorhabdus innexi</name>
    <dbReference type="NCBI Taxonomy" id="290109"/>
    <lineage>
        <taxon>Bacteria</taxon>
        <taxon>Pseudomonadati</taxon>
        <taxon>Pseudomonadota</taxon>
        <taxon>Gammaproteobacteria</taxon>
        <taxon>Enterobacterales</taxon>
        <taxon>Morganellaceae</taxon>
        <taxon>Xenorhabdus</taxon>
    </lineage>
</organism>
<name>A0A1N6N0Y2_9GAMM</name>